<name>A0A4Q0YJ47_9GAMM</name>
<evidence type="ECO:0000313" key="3">
    <source>
        <dbReference type="Proteomes" id="UP000290287"/>
    </source>
</evidence>
<dbReference type="Gene3D" id="3.40.630.30">
    <property type="match status" value="1"/>
</dbReference>
<dbReference type="OrthoDB" id="9789605at2"/>
<proteinExistence type="predicted"/>
<dbReference type="InterPro" id="IPR000182">
    <property type="entry name" value="GNAT_dom"/>
</dbReference>
<dbReference type="CDD" id="cd04301">
    <property type="entry name" value="NAT_SF"/>
    <property type="match status" value="1"/>
</dbReference>
<reference evidence="2 3" key="1">
    <citation type="submission" date="2017-10" db="EMBL/GenBank/DDBJ databases">
        <title>Nyctiphanis sp. nov., isolated from the stomach of the euphausiid Nyctiphanes simplex (Hansen, 1911) in the Gulf of California.</title>
        <authorList>
            <person name="Gomez-Gil B."/>
            <person name="Aguilar-Mendez M."/>
            <person name="Lopez-Cortes A."/>
            <person name="Gomez-Gutierrez J."/>
            <person name="Roque A."/>
            <person name="Lang E."/>
            <person name="Gonzalez-Castillo A."/>
        </authorList>
    </citation>
    <scope>NUCLEOTIDE SEQUENCE [LARGE SCALE GENOMIC DNA]</scope>
    <source>
        <strain evidence="2 3">CAIM 600</strain>
    </source>
</reference>
<dbReference type="Pfam" id="PF13673">
    <property type="entry name" value="Acetyltransf_10"/>
    <property type="match status" value="1"/>
</dbReference>
<accession>A0A4Q0YJ47</accession>
<dbReference type="PROSITE" id="PS51186">
    <property type="entry name" value="GNAT"/>
    <property type="match status" value="1"/>
</dbReference>
<gene>
    <name evidence="2" type="ORF">CS022_23170</name>
</gene>
<sequence length="154" mass="17193">MFTGSVSSASKSDIARLREITKDAVTEKVTATHKDKIFIIDAVNRHIDEALSLDDAIFLKATKDKQIAGFIIFKDHQRLSDLFVDPTFQACGIGRALFDTALERLDKHDYLDVYAAIDAVGFYKKLGFSECLLEPPLPDFMQPMRMVFSANDGA</sequence>
<organism evidence="2 3">
    <name type="scientific">Veronia nyctiphanis</name>
    <dbReference type="NCBI Taxonomy" id="1278244"/>
    <lineage>
        <taxon>Bacteria</taxon>
        <taxon>Pseudomonadati</taxon>
        <taxon>Pseudomonadota</taxon>
        <taxon>Gammaproteobacteria</taxon>
        <taxon>Vibrionales</taxon>
        <taxon>Vibrionaceae</taxon>
        <taxon>Veronia</taxon>
    </lineage>
</organism>
<comment type="caution">
    <text evidence="2">The sequence shown here is derived from an EMBL/GenBank/DDBJ whole genome shotgun (WGS) entry which is preliminary data.</text>
</comment>
<dbReference type="AlphaFoldDB" id="A0A4Q0YJ47"/>
<protein>
    <recommendedName>
        <fullName evidence="1">N-acetyltransferase domain-containing protein</fullName>
    </recommendedName>
</protein>
<dbReference type="RefSeq" id="WP_129124232.1">
    <property type="nucleotide sequence ID" value="NZ_PEIB01000049.1"/>
</dbReference>
<dbReference type="Proteomes" id="UP000290287">
    <property type="component" value="Unassembled WGS sequence"/>
</dbReference>
<feature type="domain" description="N-acetyltransferase" evidence="1">
    <location>
        <begin position="4"/>
        <end position="149"/>
    </location>
</feature>
<dbReference type="GO" id="GO:0016747">
    <property type="term" value="F:acyltransferase activity, transferring groups other than amino-acyl groups"/>
    <property type="evidence" value="ECO:0007669"/>
    <property type="project" value="InterPro"/>
</dbReference>
<evidence type="ECO:0000313" key="2">
    <source>
        <dbReference type="EMBL" id="RXJ70443.1"/>
    </source>
</evidence>
<dbReference type="InterPro" id="IPR016181">
    <property type="entry name" value="Acyl_CoA_acyltransferase"/>
</dbReference>
<keyword evidence="3" id="KW-1185">Reference proteome</keyword>
<dbReference type="EMBL" id="PEIB01000049">
    <property type="protein sequence ID" value="RXJ70443.1"/>
    <property type="molecule type" value="Genomic_DNA"/>
</dbReference>
<dbReference type="SUPFAM" id="SSF55729">
    <property type="entry name" value="Acyl-CoA N-acyltransferases (Nat)"/>
    <property type="match status" value="1"/>
</dbReference>
<evidence type="ECO:0000259" key="1">
    <source>
        <dbReference type="PROSITE" id="PS51186"/>
    </source>
</evidence>